<dbReference type="EMBL" id="MU155154">
    <property type="protein sequence ID" value="KAF9483350.1"/>
    <property type="molecule type" value="Genomic_DNA"/>
</dbReference>
<accession>A0A9P5ZAL9</accession>
<sequence>MADQLDAGETYERRILRKLEDPIVKSTSSSTTYKSITICHEGVPIGTIDQIEGSTAFKIIVVSERRTLKAPGPHVFRFLFQTLPQSTLKSVAYPARYLLEGGMIDEFCGALAKAGTIEVLWLTGSEDSDTVPDGDLWTPMVRLLYHLRSQPQLRELYLPKYINTTDFWKVLDTHRNEREEDGTQKWFRNLTFVGNHPGIFKKD</sequence>
<gene>
    <name evidence="1" type="ORF">BDN70DRAFT_929217</name>
</gene>
<dbReference type="Proteomes" id="UP000807469">
    <property type="component" value="Unassembled WGS sequence"/>
</dbReference>
<keyword evidence="2" id="KW-1185">Reference proteome</keyword>
<protein>
    <submittedName>
        <fullName evidence="1">Uncharacterized protein</fullName>
    </submittedName>
</protein>
<comment type="caution">
    <text evidence="1">The sequence shown here is derived from an EMBL/GenBank/DDBJ whole genome shotgun (WGS) entry which is preliminary data.</text>
</comment>
<reference evidence="1" key="1">
    <citation type="submission" date="2020-11" db="EMBL/GenBank/DDBJ databases">
        <authorList>
            <consortium name="DOE Joint Genome Institute"/>
            <person name="Ahrendt S."/>
            <person name="Riley R."/>
            <person name="Andreopoulos W."/>
            <person name="Labutti K."/>
            <person name="Pangilinan J."/>
            <person name="Ruiz-Duenas F.J."/>
            <person name="Barrasa J.M."/>
            <person name="Sanchez-Garcia M."/>
            <person name="Camarero S."/>
            <person name="Miyauchi S."/>
            <person name="Serrano A."/>
            <person name="Linde D."/>
            <person name="Babiker R."/>
            <person name="Drula E."/>
            <person name="Ayuso-Fernandez I."/>
            <person name="Pacheco R."/>
            <person name="Padilla G."/>
            <person name="Ferreira P."/>
            <person name="Barriuso J."/>
            <person name="Kellner H."/>
            <person name="Castanera R."/>
            <person name="Alfaro M."/>
            <person name="Ramirez L."/>
            <person name="Pisabarro A.G."/>
            <person name="Kuo A."/>
            <person name="Tritt A."/>
            <person name="Lipzen A."/>
            <person name="He G."/>
            <person name="Yan M."/>
            <person name="Ng V."/>
            <person name="Cullen D."/>
            <person name="Martin F."/>
            <person name="Rosso M.-N."/>
            <person name="Henrissat B."/>
            <person name="Hibbett D."/>
            <person name="Martinez A.T."/>
            <person name="Grigoriev I.V."/>
        </authorList>
    </citation>
    <scope>NUCLEOTIDE SEQUENCE</scope>
    <source>
        <strain evidence="1">CIRM-BRFM 674</strain>
    </source>
</reference>
<evidence type="ECO:0000313" key="1">
    <source>
        <dbReference type="EMBL" id="KAF9483350.1"/>
    </source>
</evidence>
<name>A0A9P5ZAL9_9AGAR</name>
<evidence type="ECO:0000313" key="2">
    <source>
        <dbReference type="Proteomes" id="UP000807469"/>
    </source>
</evidence>
<proteinExistence type="predicted"/>
<dbReference type="AlphaFoldDB" id="A0A9P5ZAL9"/>
<organism evidence="1 2">
    <name type="scientific">Pholiota conissans</name>
    <dbReference type="NCBI Taxonomy" id="109636"/>
    <lineage>
        <taxon>Eukaryota</taxon>
        <taxon>Fungi</taxon>
        <taxon>Dikarya</taxon>
        <taxon>Basidiomycota</taxon>
        <taxon>Agaricomycotina</taxon>
        <taxon>Agaricomycetes</taxon>
        <taxon>Agaricomycetidae</taxon>
        <taxon>Agaricales</taxon>
        <taxon>Agaricineae</taxon>
        <taxon>Strophariaceae</taxon>
        <taxon>Pholiota</taxon>
    </lineage>
</organism>